<sequence length="121" mass="13646">MPRRRNSETSRSTRAAVHKQEKDRRKAAARLRRQAAAELDAPVIDPERRAAAVQQAEEIFRAIQAQRPAAQDVPIRPEAREALVQYAAEVARGLHAARRIQIRPEPEDDVLQVANDEDLAQ</sequence>
<evidence type="ECO:0000313" key="3">
    <source>
        <dbReference type="Proteomes" id="UP000000305"/>
    </source>
</evidence>
<organism evidence="2 3">
    <name type="scientific">Daphnia pulex</name>
    <name type="common">Water flea</name>
    <dbReference type="NCBI Taxonomy" id="6669"/>
    <lineage>
        <taxon>Eukaryota</taxon>
        <taxon>Metazoa</taxon>
        <taxon>Ecdysozoa</taxon>
        <taxon>Arthropoda</taxon>
        <taxon>Crustacea</taxon>
        <taxon>Branchiopoda</taxon>
        <taxon>Diplostraca</taxon>
        <taxon>Cladocera</taxon>
        <taxon>Anomopoda</taxon>
        <taxon>Daphniidae</taxon>
        <taxon>Daphnia</taxon>
    </lineage>
</organism>
<protein>
    <submittedName>
        <fullName evidence="2">Uncharacterized protein</fullName>
    </submittedName>
</protein>
<dbReference type="AlphaFoldDB" id="E9HE30"/>
<proteinExistence type="predicted"/>
<dbReference type="InParanoid" id="E9HE30"/>
<dbReference type="EMBL" id="GL732627">
    <property type="protein sequence ID" value="EFX69940.1"/>
    <property type="molecule type" value="Genomic_DNA"/>
</dbReference>
<dbReference type="KEGG" id="dpx:DAPPUDRAFT_257719"/>
<feature type="region of interest" description="Disordered" evidence="1">
    <location>
        <begin position="1"/>
        <end position="33"/>
    </location>
</feature>
<evidence type="ECO:0000313" key="2">
    <source>
        <dbReference type="EMBL" id="EFX69940.1"/>
    </source>
</evidence>
<dbReference type="Proteomes" id="UP000000305">
    <property type="component" value="Unassembled WGS sequence"/>
</dbReference>
<name>E9HE30_DAPPU</name>
<dbReference type="OrthoDB" id="6390679at2759"/>
<reference evidence="2 3" key="1">
    <citation type="journal article" date="2011" name="Science">
        <title>The ecoresponsive genome of Daphnia pulex.</title>
        <authorList>
            <person name="Colbourne J.K."/>
            <person name="Pfrender M.E."/>
            <person name="Gilbert D."/>
            <person name="Thomas W.K."/>
            <person name="Tucker A."/>
            <person name="Oakley T.H."/>
            <person name="Tokishita S."/>
            <person name="Aerts A."/>
            <person name="Arnold G.J."/>
            <person name="Basu M.K."/>
            <person name="Bauer D.J."/>
            <person name="Caceres C.E."/>
            <person name="Carmel L."/>
            <person name="Casola C."/>
            <person name="Choi J.H."/>
            <person name="Detter J.C."/>
            <person name="Dong Q."/>
            <person name="Dusheyko S."/>
            <person name="Eads B.D."/>
            <person name="Frohlich T."/>
            <person name="Geiler-Samerotte K.A."/>
            <person name="Gerlach D."/>
            <person name="Hatcher P."/>
            <person name="Jogdeo S."/>
            <person name="Krijgsveld J."/>
            <person name="Kriventseva E.V."/>
            <person name="Kultz D."/>
            <person name="Laforsch C."/>
            <person name="Lindquist E."/>
            <person name="Lopez J."/>
            <person name="Manak J.R."/>
            <person name="Muller J."/>
            <person name="Pangilinan J."/>
            <person name="Patwardhan R.P."/>
            <person name="Pitluck S."/>
            <person name="Pritham E.J."/>
            <person name="Rechtsteiner A."/>
            <person name="Rho M."/>
            <person name="Rogozin I.B."/>
            <person name="Sakarya O."/>
            <person name="Salamov A."/>
            <person name="Schaack S."/>
            <person name="Shapiro H."/>
            <person name="Shiga Y."/>
            <person name="Skalitzky C."/>
            <person name="Smith Z."/>
            <person name="Souvorov A."/>
            <person name="Sung W."/>
            <person name="Tang Z."/>
            <person name="Tsuchiya D."/>
            <person name="Tu H."/>
            <person name="Vos H."/>
            <person name="Wang M."/>
            <person name="Wolf Y.I."/>
            <person name="Yamagata H."/>
            <person name="Yamada T."/>
            <person name="Ye Y."/>
            <person name="Shaw J.R."/>
            <person name="Andrews J."/>
            <person name="Crease T.J."/>
            <person name="Tang H."/>
            <person name="Lucas S.M."/>
            <person name="Robertson H.M."/>
            <person name="Bork P."/>
            <person name="Koonin E.V."/>
            <person name="Zdobnov E.M."/>
            <person name="Grigoriev I.V."/>
            <person name="Lynch M."/>
            <person name="Boore J.L."/>
        </authorList>
    </citation>
    <scope>NUCLEOTIDE SEQUENCE [LARGE SCALE GENOMIC DNA]</scope>
</reference>
<evidence type="ECO:0000256" key="1">
    <source>
        <dbReference type="SAM" id="MobiDB-lite"/>
    </source>
</evidence>
<dbReference type="HOGENOM" id="CLU_2040372_0_0_1"/>
<gene>
    <name evidence="2" type="ORF">DAPPUDRAFT_257719</name>
</gene>
<accession>E9HE30</accession>
<keyword evidence="3" id="KW-1185">Reference proteome</keyword>